<keyword evidence="1" id="KW-1133">Transmembrane helix</keyword>
<keyword evidence="3" id="KW-1185">Reference proteome</keyword>
<feature type="transmembrane region" description="Helical" evidence="1">
    <location>
        <begin position="92"/>
        <end position="110"/>
    </location>
</feature>
<evidence type="ECO:0000313" key="3">
    <source>
        <dbReference type="Proteomes" id="UP000613030"/>
    </source>
</evidence>
<evidence type="ECO:0000313" key="2">
    <source>
        <dbReference type="EMBL" id="MBL0741909.1"/>
    </source>
</evidence>
<name>A0ABS1KR40_9BACT</name>
<feature type="transmembrane region" description="Helical" evidence="1">
    <location>
        <begin position="186"/>
        <end position="209"/>
    </location>
</feature>
<evidence type="ECO:0000256" key="1">
    <source>
        <dbReference type="SAM" id="Phobius"/>
    </source>
</evidence>
<gene>
    <name evidence="2" type="ORF">JI741_11810</name>
</gene>
<dbReference type="EMBL" id="JAERRB010000003">
    <property type="protein sequence ID" value="MBL0741909.1"/>
    <property type="molecule type" value="Genomic_DNA"/>
</dbReference>
<dbReference type="Proteomes" id="UP000613030">
    <property type="component" value="Unassembled WGS sequence"/>
</dbReference>
<keyword evidence="1" id="KW-0472">Membrane</keyword>
<organism evidence="2 3">
    <name type="scientific">Chryseolinea lacunae</name>
    <dbReference type="NCBI Taxonomy" id="2801331"/>
    <lineage>
        <taxon>Bacteria</taxon>
        <taxon>Pseudomonadati</taxon>
        <taxon>Bacteroidota</taxon>
        <taxon>Cytophagia</taxon>
        <taxon>Cytophagales</taxon>
        <taxon>Fulvivirgaceae</taxon>
        <taxon>Chryseolinea</taxon>
    </lineage>
</organism>
<proteinExistence type="predicted"/>
<feature type="transmembrane region" description="Helical" evidence="1">
    <location>
        <begin position="69"/>
        <end position="85"/>
    </location>
</feature>
<reference evidence="2 3" key="1">
    <citation type="submission" date="2021-01" db="EMBL/GenBank/DDBJ databases">
        <title>Chryseolinea sp. Jin1 Genome sequencing and assembly.</title>
        <authorList>
            <person name="Kim I."/>
        </authorList>
    </citation>
    <scope>NUCLEOTIDE SEQUENCE [LARGE SCALE GENOMIC DNA]</scope>
    <source>
        <strain evidence="2 3">Jin1</strain>
    </source>
</reference>
<feature type="transmembrane region" description="Helical" evidence="1">
    <location>
        <begin position="6"/>
        <end position="28"/>
    </location>
</feature>
<feature type="transmembrane region" description="Helical" evidence="1">
    <location>
        <begin position="116"/>
        <end position="140"/>
    </location>
</feature>
<sequence>MTFEFFLITIQINFYLSGLIALLAWIFVKRRSWEVKFLGLINFNGFLVGVVTTILPLKGKEINIPNTCWVILDFFVVAALFYHGFGRRFGKFLFPTAGILTMLAIVNILFVQQMNINSYSIIMHSFFVLCCSVFYFYRLLTDMPKYQIQRLPMFYFSAGLLINSAGVFFLYLFTNYIIKFFYDDMLIYWTLHNCLLIFQLLIFIFGLGVDLNNIRNERREQASRGKLD</sequence>
<protein>
    <submittedName>
        <fullName evidence="2">Uncharacterized protein</fullName>
    </submittedName>
</protein>
<feature type="transmembrane region" description="Helical" evidence="1">
    <location>
        <begin position="37"/>
        <end position="57"/>
    </location>
</feature>
<keyword evidence="1" id="KW-0812">Transmembrane</keyword>
<accession>A0ABS1KR40</accession>
<feature type="transmembrane region" description="Helical" evidence="1">
    <location>
        <begin position="152"/>
        <end position="174"/>
    </location>
</feature>
<comment type="caution">
    <text evidence="2">The sequence shown here is derived from an EMBL/GenBank/DDBJ whole genome shotgun (WGS) entry which is preliminary data.</text>
</comment>
<dbReference type="RefSeq" id="WP_202009520.1">
    <property type="nucleotide sequence ID" value="NZ_JAERRB010000003.1"/>
</dbReference>